<dbReference type="AlphaFoldDB" id="A0A897MVX1"/>
<dbReference type="InterPro" id="IPR036388">
    <property type="entry name" value="WH-like_DNA-bd_sf"/>
</dbReference>
<dbReference type="GeneID" id="68854029"/>
<name>A0A897MVX1_9EURY</name>
<sequence>MSLYEDVLARLESGETPERIADAVDRRPDAIEAMIEEMRRRGHLTRIDCSGTACDRCPVGGSCSMAGDVPAQYVVSREGQSLLAADGETPSEATGDG</sequence>
<proteinExistence type="predicted"/>
<dbReference type="Proteomes" id="UP000663525">
    <property type="component" value="Chromosome"/>
</dbReference>
<dbReference type="Gene3D" id="1.10.10.10">
    <property type="entry name" value="Winged helix-like DNA-binding domain superfamily/Winged helix DNA-binding domain"/>
    <property type="match status" value="1"/>
</dbReference>
<dbReference type="RefSeq" id="WP_229114178.1">
    <property type="nucleotide sequence ID" value="NZ_CP064787.1"/>
</dbReference>
<evidence type="ECO:0000313" key="2">
    <source>
        <dbReference type="Proteomes" id="UP000663525"/>
    </source>
</evidence>
<accession>A0A897MVX1</accession>
<organism evidence="1 2">
    <name type="scientific">Halapricum desulfuricans</name>
    <dbReference type="NCBI Taxonomy" id="2841257"/>
    <lineage>
        <taxon>Archaea</taxon>
        <taxon>Methanobacteriati</taxon>
        <taxon>Methanobacteriota</taxon>
        <taxon>Stenosarchaea group</taxon>
        <taxon>Halobacteria</taxon>
        <taxon>Halobacteriales</taxon>
        <taxon>Haloarculaceae</taxon>
        <taxon>Halapricum</taxon>
    </lineage>
</organism>
<evidence type="ECO:0008006" key="3">
    <source>
        <dbReference type="Google" id="ProtNLM"/>
    </source>
</evidence>
<protein>
    <recommendedName>
        <fullName evidence="3">Transcriptional regulator HTH-type FeoC domain-containing protein</fullName>
    </recommendedName>
</protein>
<dbReference type="EMBL" id="CP064787">
    <property type="protein sequence ID" value="QSG04732.1"/>
    <property type="molecule type" value="Genomic_DNA"/>
</dbReference>
<reference evidence="1" key="1">
    <citation type="submission" date="2020-11" db="EMBL/GenBank/DDBJ databases">
        <title>Carbohydrate-dependent, anaerobic sulfur respiration: A novel catabolism in halophilic archaea.</title>
        <authorList>
            <person name="Sorokin D.Y."/>
            <person name="Messina E."/>
            <person name="Smedile F."/>
            <person name="La Cono V."/>
            <person name="Hallsworth J.E."/>
            <person name="Yakimov M.M."/>
        </authorList>
    </citation>
    <scope>NUCLEOTIDE SEQUENCE</scope>
    <source>
        <strain evidence="1">HSR12-1</strain>
    </source>
</reference>
<evidence type="ECO:0000313" key="1">
    <source>
        <dbReference type="EMBL" id="QSG04732.1"/>
    </source>
</evidence>
<gene>
    <name evidence="1" type="ORF">HSR121_0376</name>
</gene>